<dbReference type="InterPro" id="IPR036388">
    <property type="entry name" value="WH-like_DNA-bd_sf"/>
</dbReference>
<keyword evidence="4" id="KW-0805">Transcription regulation</keyword>
<evidence type="ECO:0000256" key="1">
    <source>
        <dbReference type="ARBA" id="ARBA00004496"/>
    </source>
</evidence>
<evidence type="ECO:0000313" key="12">
    <source>
        <dbReference type="Proteomes" id="UP000035996"/>
    </source>
</evidence>
<comment type="caution">
    <text evidence="11">The sequence shown here is derived from an EMBL/GenBank/DDBJ whole genome shotgun (WGS) entry which is preliminary data.</text>
</comment>
<proteinExistence type="predicted"/>
<keyword evidence="5 8" id="KW-0238">DNA-binding</keyword>
<protein>
    <recommendedName>
        <fullName evidence="13">Transcriptional regulator</fullName>
    </recommendedName>
</protein>
<dbReference type="SMART" id="SM00448">
    <property type="entry name" value="REC"/>
    <property type="match status" value="1"/>
</dbReference>
<dbReference type="STRING" id="157733.AB986_14210"/>
<dbReference type="CDD" id="cd00383">
    <property type="entry name" value="trans_reg_C"/>
    <property type="match status" value="1"/>
</dbReference>
<gene>
    <name evidence="11" type="ORF">AB986_14210</name>
</gene>
<keyword evidence="3" id="KW-0902">Two-component regulatory system</keyword>
<dbReference type="FunFam" id="1.10.10.10:FF:000018">
    <property type="entry name" value="DNA-binding response regulator ResD"/>
    <property type="match status" value="1"/>
</dbReference>
<dbReference type="GO" id="GO:0000976">
    <property type="term" value="F:transcription cis-regulatory region binding"/>
    <property type="evidence" value="ECO:0007669"/>
    <property type="project" value="TreeGrafter"/>
</dbReference>
<evidence type="ECO:0000256" key="5">
    <source>
        <dbReference type="ARBA" id="ARBA00023125"/>
    </source>
</evidence>
<name>A0A0J6CV81_9BACL</name>
<keyword evidence="6" id="KW-0804">Transcription</keyword>
<dbReference type="Proteomes" id="UP000035996">
    <property type="component" value="Unassembled WGS sequence"/>
</dbReference>
<evidence type="ECO:0008006" key="13">
    <source>
        <dbReference type="Google" id="ProtNLM"/>
    </source>
</evidence>
<dbReference type="OrthoDB" id="9790442at2"/>
<reference evidence="11" key="1">
    <citation type="submission" date="2015-06" db="EMBL/GenBank/DDBJ databases">
        <authorList>
            <person name="Liu B."/>
            <person name="Wang J."/>
            <person name="Zhu Y."/>
            <person name="Liu G."/>
            <person name="Chen Q."/>
            <person name="Zheng C."/>
            <person name="Che J."/>
            <person name="Ge C."/>
            <person name="Shi H."/>
            <person name="Pan Z."/>
            <person name="Liu X."/>
        </authorList>
    </citation>
    <scope>NUCLEOTIDE SEQUENCE [LARGE SCALE GENOMIC DNA]</scope>
    <source>
        <strain evidence="11">DSM 16346</strain>
    </source>
</reference>
<dbReference type="RefSeq" id="WP_048311808.1">
    <property type="nucleotide sequence ID" value="NZ_CP119526.1"/>
</dbReference>
<evidence type="ECO:0000256" key="7">
    <source>
        <dbReference type="PROSITE-ProRule" id="PRU00169"/>
    </source>
</evidence>
<dbReference type="InterPro" id="IPR039420">
    <property type="entry name" value="WalR-like"/>
</dbReference>
<keyword evidence="12" id="KW-1185">Reference proteome</keyword>
<dbReference type="GO" id="GO:0032993">
    <property type="term" value="C:protein-DNA complex"/>
    <property type="evidence" value="ECO:0007669"/>
    <property type="project" value="TreeGrafter"/>
</dbReference>
<dbReference type="PROSITE" id="PS50110">
    <property type="entry name" value="RESPONSE_REGULATORY"/>
    <property type="match status" value="1"/>
</dbReference>
<dbReference type="Pfam" id="PF00072">
    <property type="entry name" value="Response_reg"/>
    <property type="match status" value="1"/>
</dbReference>
<keyword evidence="2 7" id="KW-0597">Phosphoprotein</keyword>
<feature type="domain" description="Response regulatory" evidence="9">
    <location>
        <begin position="4"/>
        <end position="117"/>
    </location>
</feature>
<evidence type="ECO:0000256" key="6">
    <source>
        <dbReference type="ARBA" id="ARBA00023163"/>
    </source>
</evidence>
<evidence type="ECO:0000259" key="9">
    <source>
        <dbReference type="PROSITE" id="PS50110"/>
    </source>
</evidence>
<evidence type="ECO:0000256" key="8">
    <source>
        <dbReference type="PROSITE-ProRule" id="PRU01091"/>
    </source>
</evidence>
<dbReference type="GO" id="GO:0005829">
    <property type="term" value="C:cytosol"/>
    <property type="evidence" value="ECO:0007669"/>
    <property type="project" value="TreeGrafter"/>
</dbReference>
<dbReference type="SMART" id="SM00862">
    <property type="entry name" value="Trans_reg_C"/>
    <property type="match status" value="1"/>
</dbReference>
<dbReference type="Gene3D" id="1.10.10.10">
    <property type="entry name" value="Winged helix-like DNA-binding domain superfamily/Winged helix DNA-binding domain"/>
    <property type="match status" value="1"/>
</dbReference>
<dbReference type="GO" id="GO:0000156">
    <property type="term" value="F:phosphorelay response regulator activity"/>
    <property type="evidence" value="ECO:0007669"/>
    <property type="project" value="TreeGrafter"/>
</dbReference>
<evidence type="ECO:0000256" key="2">
    <source>
        <dbReference type="ARBA" id="ARBA00022553"/>
    </source>
</evidence>
<feature type="DNA-binding region" description="OmpR/PhoB-type" evidence="8">
    <location>
        <begin position="129"/>
        <end position="228"/>
    </location>
</feature>
<evidence type="ECO:0000256" key="3">
    <source>
        <dbReference type="ARBA" id="ARBA00023012"/>
    </source>
</evidence>
<dbReference type="InterPro" id="IPR001867">
    <property type="entry name" value="OmpR/PhoB-type_DNA-bd"/>
</dbReference>
<dbReference type="InterPro" id="IPR001789">
    <property type="entry name" value="Sig_transdc_resp-reg_receiver"/>
</dbReference>
<organism evidence="11 12">
    <name type="scientific">Guptibacillus hwajinpoensis</name>
    <dbReference type="NCBI Taxonomy" id="208199"/>
    <lineage>
        <taxon>Bacteria</taxon>
        <taxon>Bacillati</taxon>
        <taxon>Bacillota</taxon>
        <taxon>Bacilli</taxon>
        <taxon>Bacillales</taxon>
        <taxon>Guptibacillaceae</taxon>
        <taxon>Guptibacillus</taxon>
    </lineage>
</organism>
<dbReference type="SUPFAM" id="SSF52172">
    <property type="entry name" value="CheY-like"/>
    <property type="match status" value="1"/>
</dbReference>
<feature type="modified residue" description="4-aspartylphosphate" evidence="7">
    <location>
        <position position="53"/>
    </location>
</feature>
<comment type="subcellular location">
    <subcellularLocation>
        <location evidence="1">Cytoplasm</location>
    </subcellularLocation>
</comment>
<dbReference type="AlphaFoldDB" id="A0A0J6CV81"/>
<dbReference type="PROSITE" id="PS51755">
    <property type="entry name" value="OMPR_PHOB"/>
    <property type="match status" value="1"/>
</dbReference>
<accession>A0A0J6CV81</accession>
<evidence type="ECO:0000259" key="10">
    <source>
        <dbReference type="PROSITE" id="PS51755"/>
    </source>
</evidence>
<evidence type="ECO:0000256" key="4">
    <source>
        <dbReference type="ARBA" id="ARBA00023015"/>
    </source>
</evidence>
<dbReference type="PANTHER" id="PTHR48111:SF40">
    <property type="entry name" value="PHOSPHATE REGULON TRANSCRIPTIONAL REGULATORY PROTEIN PHOB"/>
    <property type="match status" value="1"/>
</dbReference>
<dbReference type="Gene3D" id="3.40.50.2300">
    <property type="match status" value="1"/>
</dbReference>
<dbReference type="GO" id="GO:0006355">
    <property type="term" value="P:regulation of DNA-templated transcription"/>
    <property type="evidence" value="ECO:0007669"/>
    <property type="project" value="InterPro"/>
</dbReference>
<feature type="domain" description="OmpR/PhoB-type" evidence="10">
    <location>
        <begin position="129"/>
        <end position="228"/>
    </location>
</feature>
<dbReference type="Gene3D" id="6.10.250.690">
    <property type="match status" value="1"/>
</dbReference>
<dbReference type="EMBL" id="LELK01000004">
    <property type="protein sequence ID" value="KMM37045.1"/>
    <property type="molecule type" value="Genomic_DNA"/>
</dbReference>
<dbReference type="Pfam" id="PF00486">
    <property type="entry name" value="Trans_reg_C"/>
    <property type="match status" value="1"/>
</dbReference>
<evidence type="ECO:0000313" key="11">
    <source>
        <dbReference type="EMBL" id="KMM37045.1"/>
    </source>
</evidence>
<sequence>MAEKILLVDDEESIIDVSTRYLQRDGYEVITAANGEEAIVKWRNEKPDLIVLDLMMPLKDGIETAEEIRAVEDVPIIMLTALGQERDRLLGLTVGADDYLTKPFSPRELVLRVRNILRRTKKVESDKSPSIITYGDLVIDESRRKVMLSGNEIELTVKEFDILFLLASHPTLVFPRSQLIEAIWGYEFDGDGNTVNVHIRRLREKIEKDSAEPKWIKTVWGIGYKFEGQST</sequence>
<dbReference type="PANTHER" id="PTHR48111">
    <property type="entry name" value="REGULATOR OF RPOS"/>
    <property type="match status" value="1"/>
</dbReference>
<dbReference type="InterPro" id="IPR011006">
    <property type="entry name" value="CheY-like_superfamily"/>
</dbReference>
<dbReference type="FunFam" id="3.40.50.2300:FF:000001">
    <property type="entry name" value="DNA-binding response regulator PhoB"/>
    <property type="match status" value="1"/>
</dbReference>